<feature type="transmembrane region" description="Helical" evidence="1">
    <location>
        <begin position="56"/>
        <end position="76"/>
    </location>
</feature>
<feature type="transmembrane region" description="Helical" evidence="1">
    <location>
        <begin position="205"/>
        <end position="224"/>
    </location>
</feature>
<dbReference type="NCBIfam" id="TIGR04370">
    <property type="entry name" value="glyco_rpt_poly"/>
    <property type="match status" value="1"/>
</dbReference>
<evidence type="ECO:0008006" key="6">
    <source>
        <dbReference type="Google" id="ProtNLM"/>
    </source>
</evidence>
<evidence type="ECO:0000313" key="4">
    <source>
        <dbReference type="Proteomes" id="UP000180252"/>
    </source>
</evidence>
<keyword evidence="1" id="KW-1133">Transmembrane helix</keyword>
<evidence type="ECO:0000313" key="3">
    <source>
        <dbReference type="EMBL" id="OXB19221.1"/>
    </source>
</evidence>
<reference evidence="3 5" key="3">
    <citation type="submission" date="2016-11" db="EMBL/GenBank/DDBJ databases">
        <title>Whole genomes of Flavobacteriaceae.</title>
        <authorList>
            <person name="Stine C."/>
            <person name="Li C."/>
            <person name="Tadesse D."/>
        </authorList>
    </citation>
    <scope>NUCLEOTIDE SEQUENCE [LARGE SCALE GENOMIC DNA]</scope>
    <source>
        <strain evidence="3 5">ATCC BAA-2541</strain>
    </source>
</reference>
<dbReference type="RefSeq" id="WP_070907870.1">
    <property type="nucleotide sequence ID" value="NZ_MIKE01000024.1"/>
</dbReference>
<reference evidence="4" key="1">
    <citation type="submission" date="2016-09" db="EMBL/GenBank/DDBJ databases">
        <authorList>
            <person name="Chen S."/>
            <person name="Walker E."/>
        </authorList>
    </citation>
    <scope>NUCLEOTIDE SEQUENCE [LARGE SCALE GENOMIC DNA]</scope>
    <source>
        <strain evidence="4">MSU</strain>
    </source>
</reference>
<gene>
    <name evidence="3" type="ORF">B0A71_11770</name>
    <name evidence="2" type="ORF">BHE19_13100</name>
</gene>
<dbReference type="Proteomes" id="UP000180252">
    <property type="component" value="Unassembled WGS sequence"/>
</dbReference>
<feature type="transmembrane region" description="Helical" evidence="1">
    <location>
        <begin position="107"/>
        <end position="124"/>
    </location>
</feature>
<comment type="caution">
    <text evidence="2">The sequence shown here is derived from an EMBL/GenBank/DDBJ whole genome shotgun (WGS) entry which is preliminary data.</text>
</comment>
<dbReference type="STRING" id="1278819.BHE19_13100"/>
<feature type="transmembrane region" description="Helical" evidence="1">
    <location>
        <begin position="245"/>
        <end position="264"/>
    </location>
</feature>
<name>A0A1S1J4W8_9FLAO</name>
<organism evidence="2 4">
    <name type="scientific">Flavobacterium tructae</name>
    <dbReference type="NCBI Taxonomy" id="1114873"/>
    <lineage>
        <taxon>Bacteria</taxon>
        <taxon>Pseudomonadati</taxon>
        <taxon>Bacteroidota</taxon>
        <taxon>Flavobacteriia</taxon>
        <taxon>Flavobacteriales</taxon>
        <taxon>Flavobacteriaceae</taxon>
        <taxon>Flavobacterium</taxon>
    </lineage>
</organism>
<feature type="transmembrane region" description="Helical" evidence="1">
    <location>
        <begin position="155"/>
        <end position="175"/>
    </location>
</feature>
<feature type="transmembrane region" description="Helical" evidence="1">
    <location>
        <begin position="376"/>
        <end position="397"/>
    </location>
</feature>
<dbReference type="EMBL" id="MUHG01000018">
    <property type="protein sequence ID" value="OXB19221.1"/>
    <property type="molecule type" value="Genomic_DNA"/>
</dbReference>
<accession>A0A1S1J4W8</accession>
<evidence type="ECO:0000313" key="2">
    <source>
        <dbReference type="EMBL" id="OHT44641.1"/>
    </source>
</evidence>
<sequence length="460" mass="54114">MIFFIIGVVFISLFALSGYVLRDKMSSIFLNVYLIWWLCLLGISLSNPFGLYEVSLWTYCLILLSISFFSFGFIFNRLITKIEIKKEDTNIEAVLLESYDKTKGSKLFVSLLVLFSIIIFNYLMQYQKAILLFGTEEARVMRYFVGNVFKYQIEIYFYNYVIESFSIFVSAYLAFSFVWLRFNKVFFLSLIYVYLYSSFGSGRFYIIELGFFICFLFLLKNKVFSNKNKTLSLKEKKKIKTRKRVTLLVIIPTLFCFYLFSIYLSNFRKGLFELNYENFITGNSDFFEQIIVYCVGSFRALEYGLNSLSKEFPITFGSMNFGGLDEFLGFLLRIFGINYQYSNVLYGELTSKTITIGFDQEYNALYTNVFGQYLDFGILGIVFLSFFWGFIFNLFVVAFQKLKTFYLLLMVSFLFVTSILTPLLWKFQSPSAWIFMLFLVYLDNKKNINSKMIKVLAFKN</sequence>
<evidence type="ECO:0000313" key="5">
    <source>
        <dbReference type="Proteomes" id="UP000198319"/>
    </source>
</evidence>
<dbReference type="EMBL" id="MIKE01000024">
    <property type="protein sequence ID" value="OHT44641.1"/>
    <property type="molecule type" value="Genomic_DNA"/>
</dbReference>
<dbReference type="OrthoDB" id="5360192at2"/>
<feature type="transmembrane region" description="Helical" evidence="1">
    <location>
        <begin position="28"/>
        <end position="50"/>
    </location>
</feature>
<reference evidence="2" key="2">
    <citation type="submission" date="2016-09" db="EMBL/GenBank/DDBJ databases">
        <authorList>
            <person name="Capua I."/>
            <person name="De Benedictis P."/>
            <person name="Joannis T."/>
            <person name="Lombin L.H."/>
            <person name="Cattoli G."/>
        </authorList>
    </citation>
    <scope>NUCLEOTIDE SEQUENCE [LARGE SCALE GENOMIC DNA]</scope>
    <source>
        <strain evidence="2">MSU</strain>
    </source>
</reference>
<proteinExistence type="predicted"/>
<keyword evidence="5" id="KW-1185">Reference proteome</keyword>
<keyword evidence="1" id="KW-0812">Transmembrane</keyword>
<dbReference type="Proteomes" id="UP000198319">
    <property type="component" value="Unassembled WGS sequence"/>
</dbReference>
<feature type="transmembrane region" description="Helical" evidence="1">
    <location>
        <begin position="404"/>
        <end position="421"/>
    </location>
</feature>
<protein>
    <recommendedName>
        <fullName evidence="6">Oligosaccharide repeat unit polymerase</fullName>
    </recommendedName>
</protein>
<dbReference type="AlphaFoldDB" id="A0A1S1J4W8"/>
<keyword evidence="1" id="KW-0472">Membrane</keyword>
<feature type="transmembrane region" description="Helical" evidence="1">
    <location>
        <begin position="6"/>
        <end position="21"/>
    </location>
</feature>
<feature type="transmembrane region" description="Helical" evidence="1">
    <location>
        <begin position="182"/>
        <end position="199"/>
    </location>
</feature>
<evidence type="ECO:0000256" key="1">
    <source>
        <dbReference type="SAM" id="Phobius"/>
    </source>
</evidence>